<gene>
    <name evidence="1" type="ORF">SAMN02745163_03717</name>
</gene>
<dbReference type="OrthoDB" id="1901480at2"/>
<evidence type="ECO:0000313" key="2">
    <source>
        <dbReference type="Proteomes" id="UP000184310"/>
    </source>
</evidence>
<keyword evidence="2" id="KW-1185">Reference proteome</keyword>
<dbReference type="AlphaFoldDB" id="A0A1M6S084"/>
<accession>A0A1M6S084</accession>
<proteinExistence type="predicted"/>
<organism evidence="1 2">
    <name type="scientific">Clostridium cavendishii DSM 21758</name>
    <dbReference type="NCBI Taxonomy" id="1121302"/>
    <lineage>
        <taxon>Bacteria</taxon>
        <taxon>Bacillati</taxon>
        <taxon>Bacillota</taxon>
        <taxon>Clostridia</taxon>
        <taxon>Eubacteriales</taxon>
        <taxon>Clostridiaceae</taxon>
        <taxon>Clostridium</taxon>
    </lineage>
</organism>
<dbReference type="Proteomes" id="UP000184310">
    <property type="component" value="Unassembled WGS sequence"/>
</dbReference>
<reference evidence="1 2" key="1">
    <citation type="submission" date="2016-11" db="EMBL/GenBank/DDBJ databases">
        <authorList>
            <person name="Jaros S."/>
            <person name="Januszkiewicz K."/>
            <person name="Wedrychowicz H."/>
        </authorList>
    </citation>
    <scope>NUCLEOTIDE SEQUENCE [LARGE SCALE GENOMIC DNA]</scope>
    <source>
        <strain evidence="1 2">DSM 21758</strain>
    </source>
</reference>
<dbReference type="STRING" id="1121302.SAMN02745163_03717"/>
<dbReference type="EMBL" id="FQZB01000016">
    <property type="protein sequence ID" value="SHK38123.1"/>
    <property type="molecule type" value="Genomic_DNA"/>
</dbReference>
<evidence type="ECO:0000313" key="1">
    <source>
        <dbReference type="EMBL" id="SHK38123.1"/>
    </source>
</evidence>
<dbReference type="RefSeq" id="WP_072991542.1">
    <property type="nucleotide sequence ID" value="NZ_FQZB01000016.1"/>
</dbReference>
<name>A0A1M6S084_9CLOT</name>
<protein>
    <submittedName>
        <fullName evidence="1">Uncharacterized protein</fullName>
    </submittedName>
</protein>
<sequence length="260" mass="29811">MNDITVFEGQEISVITDKGQKLINLVHVAKSCGLFEVKGNKEYVNWKQAGGVVKKFKKIISEDIPKQYLEEINYILDEIENTDDRNSIYISSWLAKRLAVECHSEKANKFKNFLVTLDEKRERSELIVSNNEVASLVGQTVKSIVPTLVTEITKQFAPIIVETKNQVNTMTKLMYDQSIIYDQDREDLKALIGLRAVNTKKLTDKLKERLSEAHGKYITASSLQYINAKNKVFKEFKVTKWEDVPSSKYNAVYAYIDETI</sequence>